<dbReference type="Proteomes" id="UP000594059">
    <property type="component" value="Chromosome"/>
</dbReference>
<protein>
    <recommendedName>
        <fullName evidence="3">Glycine zipper domain-containing protein</fullName>
    </recommendedName>
</protein>
<keyword evidence="2" id="KW-1185">Reference proteome</keyword>
<sequence>MSDKKIPADDTDQQALGSGAGAVAGAVTGAAVGAPGGPIGMAIGALAGGVIGAGAGEAMAVRAGIEDYRAHFQRDYTGAAYYRPGQAWEDYQPAYEFAYDQFEEYRGRPWAEVEPGLREEWEIERADRPERAEWAEARAAVADGWEYLREAARMDAPRADARNGSLE</sequence>
<dbReference type="KEGG" id="lcic:INQ41_00200"/>
<evidence type="ECO:0000313" key="1">
    <source>
        <dbReference type="EMBL" id="QOW19563.1"/>
    </source>
</evidence>
<evidence type="ECO:0000313" key="2">
    <source>
        <dbReference type="Proteomes" id="UP000594059"/>
    </source>
</evidence>
<dbReference type="RefSeq" id="WP_193985199.1">
    <property type="nucleotide sequence ID" value="NZ_CP063656.1"/>
</dbReference>
<name>A0A7S6ZS81_9GAMM</name>
<reference evidence="1 2" key="1">
    <citation type="submission" date="2020-10" db="EMBL/GenBank/DDBJ databases">
        <title>complete genome sequencing of Lysobacter sp. H21R20.</title>
        <authorList>
            <person name="Bae J.-W."/>
            <person name="Lee S.-Y."/>
        </authorList>
    </citation>
    <scope>NUCLEOTIDE SEQUENCE [LARGE SCALE GENOMIC DNA]</scope>
    <source>
        <strain evidence="1 2">H21R20</strain>
    </source>
</reference>
<proteinExistence type="predicted"/>
<dbReference type="EMBL" id="CP063656">
    <property type="protein sequence ID" value="QOW19563.1"/>
    <property type="molecule type" value="Genomic_DNA"/>
</dbReference>
<dbReference type="AlphaFoldDB" id="A0A7S6ZS81"/>
<accession>A0A7S6ZS81</accession>
<organism evidence="1 2">
    <name type="scientific">Novilysobacter ciconiae</name>
    <dbReference type="NCBI Taxonomy" id="2781022"/>
    <lineage>
        <taxon>Bacteria</taxon>
        <taxon>Pseudomonadati</taxon>
        <taxon>Pseudomonadota</taxon>
        <taxon>Gammaproteobacteria</taxon>
        <taxon>Lysobacterales</taxon>
        <taxon>Lysobacteraceae</taxon>
        <taxon>Novilysobacter</taxon>
    </lineage>
</organism>
<evidence type="ECO:0008006" key="3">
    <source>
        <dbReference type="Google" id="ProtNLM"/>
    </source>
</evidence>
<gene>
    <name evidence="1" type="ORF">INQ41_00200</name>
</gene>